<dbReference type="InterPro" id="IPR050564">
    <property type="entry name" value="F420-G6PD/mer"/>
</dbReference>
<evidence type="ECO:0000313" key="3">
    <source>
        <dbReference type="EMBL" id="PQM45359.1"/>
    </source>
</evidence>
<dbReference type="InterPro" id="IPR011251">
    <property type="entry name" value="Luciferase-like_dom"/>
</dbReference>
<sequence length="165" mass="17976">MSERFDLKEAGALLGGVLARTSRLEAGTGIAAAGARSPLMAAAMAATLQAAYGHRFIFGLGRSSGPYLAGQGIREMGLRGFEDYFDLLRRLFRGEEVTYQGPAGNYQGMRTVDPKAFRILYYMITANDLDEEYTRAIAHARLVTYSVGMPAFAQAYITNNGWDAT</sequence>
<dbReference type="SUPFAM" id="SSF51679">
    <property type="entry name" value="Bacterial luciferase-like"/>
    <property type="match status" value="1"/>
</dbReference>
<organism evidence="2 4">
    <name type="scientific">Mycobacterium talmoniae</name>
    <dbReference type="NCBI Taxonomy" id="1858794"/>
    <lineage>
        <taxon>Bacteria</taxon>
        <taxon>Bacillati</taxon>
        <taxon>Actinomycetota</taxon>
        <taxon>Actinomycetes</taxon>
        <taxon>Mycobacteriales</taxon>
        <taxon>Mycobacteriaceae</taxon>
        <taxon>Mycobacterium</taxon>
    </lineage>
</organism>
<evidence type="ECO:0000313" key="4">
    <source>
        <dbReference type="Proteomes" id="UP000179734"/>
    </source>
</evidence>
<evidence type="ECO:0000313" key="2">
    <source>
        <dbReference type="EMBL" id="OHV05224.1"/>
    </source>
</evidence>
<gene>
    <name evidence="2" type="ORF">BKN37_06575</name>
    <name evidence="3" type="ORF">C1Y40_04476</name>
</gene>
<dbReference type="EMBL" id="PPEA01000652">
    <property type="protein sequence ID" value="PQM45359.1"/>
    <property type="molecule type" value="Genomic_DNA"/>
</dbReference>
<accession>A0A1S1NL08</accession>
<evidence type="ECO:0000313" key="5">
    <source>
        <dbReference type="Proteomes" id="UP000238296"/>
    </source>
</evidence>
<reference evidence="3" key="3">
    <citation type="submission" date="2018-01" db="EMBL/GenBank/DDBJ databases">
        <authorList>
            <person name="Gaut B.S."/>
            <person name="Morton B.R."/>
            <person name="Clegg M.T."/>
            <person name="Duvall M.R."/>
        </authorList>
    </citation>
    <scope>NUCLEOTIDE SEQUENCE</scope>
    <source>
        <strain evidence="3">ATCC BAA-2683</strain>
    </source>
</reference>
<proteinExistence type="predicted"/>
<protein>
    <recommendedName>
        <fullName evidence="1">Luciferase-like domain-containing protein</fullName>
    </recommendedName>
</protein>
<reference evidence="3 5" key="2">
    <citation type="journal article" date="2017" name="Int. J. Syst. Evol. Microbiol.">
        <title>Mycobacterium talmoniae sp. nov., a slowly growing mycobacterium isolated from human respiratory samples.</title>
        <authorList>
            <person name="Davidson R.M."/>
            <person name="DeGroote M.A."/>
            <person name="Marola J.L."/>
            <person name="Buss S."/>
            <person name="Jones V."/>
            <person name="McNeil M.R."/>
            <person name="Freifeld A.G."/>
            <person name="Elaine Epperson L."/>
            <person name="Hasan N.A."/>
            <person name="Jackson M."/>
            <person name="Iwen P.C."/>
            <person name="Salfinger M."/>
            <person name="Strong M."/>
        </authorList>
    </citation>
    <scope>NUCLEOTIDE SEQUENCE [LARGE SCALE GENOMIC DNA]</scope>
    <source>
        <strain evidence="3 5">ATCC BAA-2683</strain>
    </source>
</reference>
<dbReference type="AlphaFoldDB" id="A0A1S1NL08"/>
<dbReference type="Proteomes" id="UP000238296">
    <property type="component" value="Unassembled WGS sequence"/>
</dbReference>
<keyword evidence="4" id="KW-1185">Reference proteome</keyword>
<evidence type="ECO:0000259" key="1">
    <source>
        <dbReference type="Pfam" id="PF00296"/>
    </source>
</evidence>
<dbReference type="Pfam" id="PF00296">
    <property type="entry name" value="Bac_luciferase"/>
    <property type="match status" value="1"/>
</dbReference>
<comment type="caution">
    <text evidence="2">The sequence shown here is derived from an EMBL/GenBank/DDBJ whole genome shotgun (WGS) entry which is preliminary data.</text>
</comment>
<name>A0A1S1NL08_9MYCO</name>
<feature type="domain" description="Luciferase-like" evidence="1">
    <location>
        <begin position="9"/>
        <end position="103"/>
    </location>
</feature>
<dbReference type="Gene3D" id="3.20.20.30">
    <property type="entry name" value="Luciferase-like domain"/>
    <property type="match status" value="1"/>
</dbReference>
<dbReference type="EMBL" id="MLQM01000021">
    <property type="protein sequence ID" value="OHV05224.1"/>
    <property type="molecule type" value="Genomic_DNA"/>
</dbReference>
<dbReference type="PANTHER" id="PTHR43244:SF2">
    <property type="entry name" value="CONSERVED HYPOTHETICAL ALANINE AND PROLINE-RICH PROTEIN"/>
    <property type="match status" value="1"/>
</dbReference>
<dbReference type="GO" id="GO:0016705">
    <property type="term" value="F:oxidoreductase activity, acting on paired donors, with incorporation or reduction of molecular oxygen"/>
    <property type="evidence" value="ECO:0007669"/>
    <property type="project" value="InterPro"/>
</dbReference>
<dbReference type="InterPro" id="IPR036661">
    <property type="entry name" value="Luciferase-like_sf"/>
</dbReference>
<dbReference type="PANTHER" id="PTHR43244">
    <property type="match status" value="1"/>
</dbReference>
<dbReference type="Proteomes" id="UP000179734">
    <property type="component" value="Unassembled WGS sequence"/>
</dbReference>
<reference evidence="2 4" key="1">
    <citation type="submission" date="2016-10" db="EMBL/GenBank/DDBJ databases">
        <title>Genome sequence of Mycobacterium talmonii.</title>
        <authorList>
            <person name="Greninger A.L."/>
            <person name="Elliott B."/>
            <person name="Vasireddy S."/>
            <person name="Vasireddy R."/>
        </authorList>
    </citation>
    <scope>NUCLEOTIDE SEQUENCE [LARGE SCALE GENOMIC DNA]</scope>
    <source>
        <strain evidence="2">MO-5499</strain>
        <strain evidence="4">NE-TNMC-100812</strain>
    </source>
</reference>